<accession>A0A0E9UBJ0</accession>
<sequence length="35" mass="3911">MPLVFLRCVGGKLIGTADALVWNSSYIYFRAVYSV</sequence>
<proteinExistence type="predicted"/>
<dbReference type="EMBL" id="GBXM01046264">
    <property type="protein sequence ID" value="JAH62313.1"/>
    <property type="molecule type" value="Transcribed_RNA"/>
</dbReference>
<organism evidence="1">
    <name type="scientific">Anguilla anguilla</name>
    <name type="common">European freshwater eel</name>
    <name type="synonym">Muraena anguilla</name>
    <dbReference type="NCBI Taxonomy" id="7936"/>
    <lineage>
        <taxon>Eukaryota</taxon>
        <taxon>Metazoa</taxon>
        <taxon>Chordata</taxon>
        <taxon>Craniata</taxon>
        <taxon>Vertebrata</taxon>
        <taxon>Euteleostomi</taxon>
        <taxon>Actinopterygii</taxon>
        <taxon>Neopterygii</taxon>
        <taxon>Teleostei</taxon>
        <taxon>Anguilliformes</taxon>
        <taxon>Anguillidae</taxon>
        <taxon>Anguilla</taxon>
    </lineage>
</organism>
<evidence type="ECO:0000313" key="1">
    <source>
        <dbReference type="EMBL" id="JAH62313.1"/>
    </source>
</evidence>
<name>A0A0E9UBJ0_ANGAN</name>
<protein>
    <submittedName>
        <fullName evidence="1">Uncharacterized protein</fullName>
    </submittedName>
</protein>
<dbReference type="AlphaFoldDB" id="A0A0E9UBJ0"/>
<reference evidence="1" key="1">
    <citation type="submission" date="2014-11" db="EMBL/GenBank/DDBJ databases">
        <authorList>
            <person name="Amaro Gonzalez C."/>
        </authorList>
    </citation>
    <scope>NUCLEOTIDE SEQUENCE</scope>
</reference>
<reference evidence="1" key="2">
    <citation type="journal article" date="2015" name="Fish Shellfish Immunol.">
        <title>Early steps in the European eel (Anguilla anguilla)-Vibrio vulnificus interaction in the gills: Role of the RtxA13 toxin.</title>
        <authorList>
            <person name="Callol A."/>
            <person name="Pajuelo D."/>
            <person name="Ebbesson L."/>
            <person name="Teles M."/>
            <person name="MacKenzie S."/>
            <person name="Amaro C."/>
        </authorList>
    </citation>
    <scope>NUCLEOTIDE SEQUENCE</scope>
</reference>